<sequence length="208" mass="23023">MFREIGGVLRNGSWEDAYDVSLVMIATSAAPIVNGQPNGPQGAMQHPRLLHTSHHFLKLRVPIPSLPRRRQSLSGLHPRQSQSVEMKPELSPTSIVFVAIALGAMCIAVVTALYFSLIAPRIARPRKQEAERAVIDQTPPSSYSPYLDNDPDRLSTPPLAQEKSMYAEMFVKEGDSREMSLSPPMPAYAADKRGRFSTATQDGIWWVV</sequence>
<reference evidence="1" key="1">
    <citation type="journal article" date="2021" name="Environ. Microbiol.">
        <title>Gene family expansions and transcriptome signatures uncover fungal adaptations to wood decay.</title>
        <authorList>
            <person name="Hage H."/>
            <person name="Miyauchi S."/>
            <person name="Viragh M."/>
            <person name="Drula E."/>
            <person name="Min B."/>
            <person name="Chaduli D."/>
            <person name="Navarro D."/>
            <person name="Favel A."/>
            <person name="Norest M."/>
            <person name="Lesage-Meessen L."/>
            <person name="Balint B."/>
            <person name="Merenyi Z."/>
            <person name="de Eugenio L."/>
            <person name="Morin E."/>
            <person name="Martinez A.T."/>
            <person name="Baldrian P."/>
            <person name="Stursova M."/>
            <person name="Martinez M.J."/>
            <person name="Novotny C."/>
            <person name="Magnuson J.K."/>
            <person name="Spatafora J.W."/>
            <person name="Maurice S."/>
            <person name="Pangilinan J."/>
            <person name="Andreopoulos W."/>
            <person name="LaButti K."/>
            <person name="Hundley H."/>
            <person name="Na H."/>
            <person name="Kuo A."/>
            <person name="Barry K."/>
            <person name="Lipzen A."/>
            <person name="Henrissat B."/>
            <person name="Riley R."/>
            <person name="Ahrendt S."/>
            <person name="Nagy L.G."/>
            <person name="Grigoriev I.V."/>
            <person name="Martin F."/>
            <person name="Rosso M.N."/>
        </authorList>
    </citation>
    <scope>NUCLEOTIDE SEQUENCE</scope>
    <source>
        <strain evidence="1">CBS 384.51</strain>
    </source>
</reference>
<gene>
    <name evidence="1" type="ORF">BDY19DRAFT_902751</name>
</gene>
<evidence type="ECO:0000313" key="2">
    <source>
        <dbReference type="Proteomes" id="UP001055072"/>
    </source>
</evidence>
<accession>A0ACB8UJ27</accession>
<dbReference type="EMBL" id="MU274901">
    <property type="protein sequence ID" value="KAI0094089.1"/>
    <property type="molecule type" value="Genomic_DNA"/>
</dbReference>
<comment type="caution">
    <text evidence="1">The sequence shown here is derived from an EMBL/GenBank/DDBJ whole genome shotgun (WGS) entry which is preliminary data.</text>
</comment>
<protein>
    <submittedName>
        <fullName evidence="1">Uncharacterized protein</fullName>
    </submittedName>
</protein>
<keyword evidence="2" id="KW-1185">Reference proteome</keyword>
<dbReference type="Proteomes" id="UP001055072">
    <property type="component" value="Unassembled WGS sequence"/>
</dbReference>
<name>A0ACB8UJ27_9APHY</name>
<evidence type="ECO:0000313" key="1">
    <source>
        <dbReference type="EMBL" id="KAI0094089.1"/>
    </source>
</evidence>
<organism evidence="1 2">
    <name type="scientific">Irpex rosettiformis</name>
    <dbReference type="NCBI Taxonomy" id="378272"/>
    <lineage>
        <taxon>Eukaryota</taxon>
        <taxon>Fungi</taxon>
        <taxon>Dikarya</taxon>
        <taxon>Basidiomycota</taxon>
        <taxon>Agaricomycotina</taxon>
        <taxon>Agaricomycetes</taxon>
        <taxon>Polyporales</taxon>
        <taxon>Irpicaceae</taxon>
        <taxon>Irpex</taxon>
    </lineage>
</organism>
<proteinExistence type="predicted"/>